<proteinExistence type="predicted"/>
<dbReference type="AlphaFoldDB" id="A1SWL6"/>
<keyword evidence="2" id="KW-1185">Reference proteome</keyword>
<dbReference type="EMBL" id="CP000510">
    <property type="protein sequence ID" value="ABM03881.1"/>
    <property type="molecule type" value="Genomic_DNA"/>
</dbReference>
<evidence type="ECO:0000313" key="2">
    <source>
        <dbReference type="Proteomes" id="UP000000639"/>
    </source>
</evidence>
<evidence type="ECO:0000313" key="1">
    <source>
        <dbReference type="EMBL" id="ABM03881.1"/>
    </source>
</evidence>
<sequence>MAISNYSPGQELSSIDFQSMIGGPLGAIVDAQAQAALSTVDFIKSVGFTPDSEDETTGEVTPGTPVYVNFKYPKMVSPYEAAIKGRITGIAVTNGGSGYTEGAAVTIAGVGTDARATATVNGSGAVTAINVTNAGSGYDGSTTVSVAGGTGLAVTVTTEDKDAVPAVFAEMQLEVPILTMLPIPFIRVEEGEINFNAKITSMEFTNVGSEFKGSTSFGYNSSTSGSASGGSGVITSLFAKSSAQVKYSSSVNFKVNASYQRTSRQGSKVDKTYQLGVKIKISQDEIPAGMEKLLGILEDAIVAQPTGN</sequence>
<dbReference type="Proteomes" id="UP000000639">
    <property type="component" value="Chromosome"/>
</dbReference>
<protein>
    <submittedName>
        <fullName evidence="1">Uncharacterized protein</fullName>
    </submittedName>
</protein>
<reference evidence="1 2" key="1">
    <citation type="submission" date="2007-01" db="EMBL/GenBank/DDBJ databases">
        <title>Complete sequence of Psychromonas ingrahamii 37.</title>
        <authorList>
            <consortium name="US DOE Joint Genome Institute"/>
            <person name="Copeland A."/>
            <person name="Lucas S."/>
            <person name="Lapidus A."/>
            <person name="Barry K."/>
            <person name="Detter J.C."/>
            <person name="Glavina del Rio T."/>
            <person name="Hammon N."/>
            <person name="Israni S."/>
            <person name="Dalin E."/>
            <person name="Tice H."/>
            <person name="Pitluck S."/>
            <person name="Thompson L.S."/>
            <person name="Brettin T."/>
            <person name="Bruce D."/>
            <person name="Han C."/>
            <person name="Tapia R."/>
            <person name="Schmutz J."/>
            <person name="Larimer F."/>
            <person name="Land M."/>
            <person name="Hauser L."/>
            <person name="Kyrpides N."/>
            <person name="Ivanova N."/>
            <person name="Staley J."/>
            <person name="Richardson P."/>
        </authorList>
    </citation>
    <scope>NUCLEOTIDE SEQUENCE [LARGE SCALE GENOMIC DNA]</scope>
    <source>
        <strain evidence="1 2">37</strain>
    </source>
</reference>
<name>A1SWL6_PSYIN</name>
<dbReference type="RefSeq" id="WP_011770441.1">
    <property type="nucleotide sequence ID" value="NC_008709.1"/>
</dbReference>
<dbReference type="KEGG" id="pin:Ping_2137"/>
<dbReference type="STRING" id="357804.Ping_2137"/>
<dbReference type="HOGENOM" id="CLU_084169_2_0_6"/>
<dbReference type="eggNOG" id="ENOG502Z835">
    <property type="taxonomic scope" value="Bacteria"/>
</dbReference>
<dbReference type="Pfam" id="PF11655">
    <property type="entry name" value="DUF2589"/>
    <property type="match status" value="2"/>
</dbReference>
<organism evidence="1 2">
    <name type="scientific">Psychromonas ingrahamii (strain DSM 17664 / CCUG 51855 / 37)</name>
    <dbReference type="NCBI Taxonomy" id="357804"/>
    <lineage>
        <taxon>Bacteria</taxon>
        <taxon>Pseudomonadati</taxon>
        <taxon>Pseudomonadota</taxon>
        <taxon>Gammaproteobacteria</taxon>
        <taxon>Alteromonadales</taxon>
        <taxon>Psychromonadaceae</taxon>
        <taxon>Psychromonas</taxon>
    </lineage>
</organism>
<accession>A1SWL6</accession>
<dbReference type="InterPro" id="IPR024510">
    <property type="entry name" value="DUF2589"/>
</dbReference>
<dbReference type="OrthoDB" id="1043330at2"/>
<gene>
    <name evidence="1" type="ordered locus">Ping_2137</name>
</gene>